<reference evidence="2" key="2">
    <citation type="submission" date="2023-06" db="EMBL/GenBank/DDBJ databases">
        <authorList>
            <consortium name="Lawrence Berkeley National Laboratory"/>
            <person name="Mondo S.J."/>
            <person name="Hensen N."/>
            <person name="Bonometti L."/>
            <person name="Westerberg I."/>
            <person name="Brannstrom I.O."/>
            <person name="Guillou S."/>
            <person name="Cros-Aarteil S."/>
            <person name="Calhoun S."/>
            <person name="Haridas S."/>
            <person name="Kuo A."/>
            <person name="Pangilinan J."/>
            <person name="Riley R."/>
            <person name="Labutti K."/>
            <person name="Andreopoulos B."/>
            <person name="Lipzen A."/>
            <person name="Chen C."/>
            <person name="Yanf M."/>
            <person name="Daum C."/>
            <person name="Ng V."/>
            <person name="Clum A."/>
            <person name="Steindorff A."/>
            <person name="Ohm R."/>
            <person name="Martin F."/>
            <person name="Silar P."/>
            <person name="Natvig D."/>
            <person name="Lalanne C."/>
            <person name="Gautier V."/>
            <person name="Ament-Velasquez S.L."/>
            <person name="Kruys A."/>
            <person name="Hutchinson M.I."/>
            <person name="Powell A.J."/>
            <person name="Barry K."/>
            <person name="Miller A.N."/>
            <person name="Grigoriev I.V."/>
            <person name="Debuchy R."/>
            <person name="Gladieux P."/>
            <person name="Thoren M.H."/>
            <person name="Johannesson H."/>
        </authorList>
    </citation>
    <scope>NUCLEOTIDE SEQUENCE</scope>
    <source>
        <strain evidence="2">CBS 333.67</strain>
    </source>
</reference>
<keyword evidence="3" id="KW-1185">Reference proteome</keyword>
<sequence length="201" mass="23891">MPTLAAFADALWVAQWERRRKIPERLRALAQREYEMLWLLTVRAEQYRAMDAMVQRRRERRGREQVVRMMQGLAGLGSSREQSLNGCARWVKAERARLEKERRLAGPGASPRPLSLTPRSRAKIEADQARLENERRESDTAEQRAMRGDWVQWDCVLRESEKARKRRTERHRRECKERYRRTLPQRQEKAQQQQGLAGQLD</sequence>
<organism evidence="2 3">
    <name type="scientific">Chaetomium strumarium</name>
    <dbReference type="NCBI Taxonomy" id="1170767"/>
    <lineage>
        <taxon>Eukaryota</taxon>
        <taxon>Fungi</taxon>
        <taxon>Dikarya</taxon>
        <taxon>Ascomycota</taxon>
        <taxon>Pezizomycotina</taxon>
        <taxon>Sordariomycetes</taxon>
        <taxon>Sordariomycetidae</taxon>
        <taxon>Sordariales</taxon>
        <taxon>Chaetomiaceae</taxon>
        <taxon>Chaetomium</taxon>
    </lineage>
</organism>
<protein>
    <submittedName>
        <fullName evidence="2">Uncharacterized protein</fullName>
    </submittedName>
</protein>
<feature type="region of interest" description="Disordered" evidence="1">
    <location>
        <begin position="126"/>
        <end position="145"/>
    </location>
</feature>
<gene>
    <name evidence="2" type="ORF">B0T15DRAFT_558048</name>
</gene>
<feature type="region of interest" description="Disordered" evidence="1">
    <location>
        <begin position="162"/>
        <end position="201"/>
    </location>
</feature>
<dbReference type="EMBL" id="JAUDZG010000005">
    <property type="protein sequence ID" value="KAK3304383.1"/>
    <property type="molecule type" value="Genomic_DNA"/>
</dbReference>
<proteinExistence type="predicted"/>
<dbReference type="GeneID" id="87889289"/>
<name>A0AAJ0M0I0_9PEZI</name>
<dbReference type="RefSeq" id="XP_062720163.1">
    <property type="nucleotide sequence ID" value="XM_062870460.1"/>
</dbReference>
<dbReference type="Proteomes" id="UP001273166">
    <property type="component" value="Unassembled WGS sequence"/>
</dbReference>
<feature type="region of interest" description="Disordered" evidence="1">
    <location>
        <begin position="101"/>
        <end position="121"/>
    </location>
</feature>
<accession>A0AAJ0M0I0</accession>
<dbReference type="AlphaFoldDB" id="A0AAJ0M0I0"/>
<evidence type="ECO:0000313" key="2">
    <source>
        <dbReference type="EMBL" id="KAK3304383.1"/>
    </source>
</evidence>
<evidence type="ECO:0000313" key="3">
    <source>
        <dbReference type="Proteomes" id="UP001273166"/>
    </source>
</evidence>
<reference evidence="2" key="1">
    <citation type="journal article" date="2023" name="Mol. Phylogenet. Evol.">
        <title>Genome-scale phylogeny and comparative genomics of the fungal order Sordariales.</title>
        <authorList>
            <person name="Hensen N."/>
            <person name="Bonometti L."/>
            <person name="Westerberg I."/>
            <person name="Brannstrom I.O."/>
            <person name="Guillou S."/>
            <person name="Cros-Aarteil S."/>
            <person name="Calhoun S."/>
            <person name="Haridas S."/>
            <person name="Kuo A."/>
            <person name="Mondo S."/>
            <person name="Pangilinan J."/>
            <person name="Riley R."/>
            <person name="LaButti K."/>
            <person name="Andreopoulos B."/>
            <person name="Lipzen A."/>
            <person name="Chen C."/>
            <person name="Yan M."/>
            <person name="Daum C."/>
            <person name="Ng V."/>
            <person name="Clum A."/>
            <person name="Steindorff A."/>
            <person name="Ohm R.A."/>
            <person name="Martin F."/>
            <person name="Silar P."/>
            <person name="Natvig D.O."/>
            <person name="Lalanne C."/>
            <person name="Gautier V."/>
            <person name="Ament-Velasquez S.L."/>
            <person name="Kruys A."/>
            <person name="Hutchinson M.I."/>
            <person name="Powell A.J."/>
            <person name="Barry K."/>
            <person name="Miller A.N."/>
            <person name="Grigoriev I.V."/>
            <person name="Debuchy R."/>
            <person name="Gladieux P."/>
            <person name="Hiltunen Thoren M."/>
            <person name="Johannesson H."/>
        </authorList>
    </citation>
    <scope>NUCLEOTIDE SEQUENCE</scope>
    <source>
        <strain evidence="2">CBS 333.67</strain>
    </source>
</reference>
<evidence type="ECO:0000256" key="1">
    <source>
        <dbReference type="SAM" id="MobiDB-lite"/>
    </source>
</evidence>
<feature type="compositionally biased region" description="Low complexity" evidence="1">
    <location>
        <begin position="190"/>
        <end position="201"/>
    </location>
</feature>
<comment type="caution">
    <text evidence="2">The sequence shown here is derived from an EMBL/GenBank/DDBJ whole genome shotgun (WGS) entry which is preliminary data.</text>
</comment>